<protein>
    <submittedName>
        <fullName evidence="2">Uncharacterized protein</fullName>
    </submittedName>
</protein>
<evidence type="ECO:0000256" key="1">
    <source>
        <dbReference type="SAM" id="Phobius"/>
    </source>
</evidence>
<evidence type="ECO:0000313" key="3">
    <source>
        <dbReference type="Proteomes" id="UP001497516"/>
    </source>
</evidence>
<dbReference type="AlphaFoldDB" id="A0AAV2EKT3"/>
<proteinExistence type="predicted"/>
<accession>A0AAV2EKT3</accession>
<gene>
    <name evidence="2" type="ORF">LTRI10_LOCUS27624</name>
</gene>
<name>A0AAV2EKT3_9ROSI</name>
<keyword evidence="3" id="KW-1185">Reference proteome</keyword>
<evidence type="ECO:0000313" key="2">
    <source>
        <dbReference type="EMBL" id="CAL1386586.1"/>
    </source>
</evidence>
<dbReference type="EMBL" id="OZ034818">
    <property type="protein sequence ID" value="CAL1386586.1"/>
    <property type="molecule type" value="Genomic_DNA"/>
</dbReference>
<reference evidence="2 3" key="1">
    <citation type="submission" date="2024-04" db="EMBL/GenBank/DDBJ databases">
        <authorList>
            <person name="Fracassetti M."/>
        </authorList>
    </citation>
    <scope>NUCLEOTIDE SEQUENCE [LARGE SCALE GENOMIC DNA]</scope>
</reference>
<keyword evidence="1" id="KW-0812">Transmembrane</keyword>
<organism evidence="2 3">
    <name type="scientific">Linum trigynum</name>
    <dbReference type="NCBI Taxonomy" id="586398"/>
    <lineage>
        <taxon>Eukaryota</taxon>
        <taxon>Viridiplantae</taxon>
        <taxon>Streptophyta</taxon>
        <taxon>Embryophyta</taxon>
        <taxon>Tracheophyta</taxon>
        <taxon>Spermatophyta</taxon>
        <taxon>Magnoliopsida</taxon>
        <taxon>eudicotyledons</taxon>
        <taxon>Gunneridae</taxon>
        <taxon>Pentapetalae</taxon>
        <taxon>rosids</taxon>
        <taxon>fabids</taxon>
        <taxon>Malpighiales</taxon>
        <taxon>Linaceae</taxon>
        <taxon>Linum</taxon>
    </lineage>
</organism>
<feature type="transmembrane region" description="Helical" evidence="1">
    <location>
        <begin position="29"/>
        <end position="48"/>
    </location>
</feature>
<dbReference type="Proteomes" id="UP001497516">
    <property type="component" value="Chromosome 5"/>
</dbReference>
<sequence length="91" mass="10648">MDPVTAHGHSLPPSFHTRDLRGWFQGNELILMLMGISFRVTFMLPAIWRMDWKIWLQVYRASSQGSSFCVMQVLQTEQESRNLTEEEVPLH</sequence>
<keyword evidence="1" id="KW-1133">Transmembrane helix</keyword>
<keyword evidence="1" id="KW-0472">Membrane</keyword>